<keyword evidence="1" id="KW-0175">Coiled coil</keyword>
<dbReference type="Proteomes" id="UP001265550">
    <property type="component" value="Unassembled WGS sequence"/>
</dbReference>
<organism evidence="2 3">
    <name type="scientific">Hydrogenophaga laconesensis</name>
    <dbReference type="NCBI Taxonomy" id="1805971"/>
    <lineage>
        <taxon>Bacteria</taxon>
        <taxon>Pseudomonadati</taxon>
        <taxon>Pseudomonadota</taxon>
        <taxon>Betaproteobacteria</taxon>
        <taxon>Burkholderiales</taxon>
        <taxon>Comamonadaceae</taxon>
        <taxon>Hydrogenophaga</taxon>
    </lineage>
</organism>
<reference evidence="2 3" key="1">
    <citation type="submission" date="2023-07" db="EMBL/GenBank/DDBJ databases">
        <title>Sorghum-associated microbial communities from plants grown in Nebraska, USA.</title>
        <authorList>
            <person name="Schachtman D."/>
        </authorList>
    </citation>
    <scope>NUCLEOTIDE SEQUENCE [LARGE SCALE GENOMIC DNA]</scope>
    <source>
        <strain evidence="2 3">BE240</strain>
    </source>
</reference>
<dbReference type="RefSeq" id="WP_204733145.1">
    <property type="nucleotide sequence ID" value="NZ_JAVDWE010000004.1"/>
</dbReference>
<protein>
    <submittedName>
        <fullName evidence="2">Uncharacterized protein</fullName>
    </submittedName>
</protein>
<accession>A0ABU1VA09</accession>
<keyword evidence="3" id="KW-1185">Reference proteome</keyword>
<gene>
    <name evidence="2" type="ORF">J2X09_001886</name>
</gene>
<proteinExistence type="predicted"/>
<feature type="coiled-coil region" evidence="1">
    <location>
        <begin position="47"/>
        <end position="78"/>
    </location>
</feature>
<evidence type="ECO:0000313" key="2">
    <source>
        <dbReference type="EMBL" id="MDR7094148.1"/>
    </source>
</evidence>
<name>A0ABU1VA09_9BURK</name>
<evidence type="ECO:0000313" key="3">
    <source>
        <dbReference type="Proteomes" id="UP001265550"/>
    </source>
</evidence>
<comment type="caution">
    <text evidence="2">The sequence shown here is derived from an EMBL/GenBank/DDBJ whole genome shotgun (WGS) entry which is preliminary data.</text>
</comment>
<evidence type="ECO:0000256" key="1">
    <source>
        <dbReference type="SAM" id="Coils"/>
    </source>
</evidence>
<dbReference type="EMBL" id="JAVDWE010000004">
    <property type="protein sequence ID" value="MDR7094148.1"/>
    <property type="molecule type" value="Genomic_DNA"/>
</dbReference>
<sequence length="82" mass="9588">MEEALRNVPEPVAEVIKAEAPRVIEKPKTQARNELRRSLEQENLPYRAAYTQALERLVQQLRQEREDDEEEEAIAEALLYVL</sequence>